<keyword evidence="11 24" id="KW-0812">Transmembrane</keyword>
<evidence type="ECO:0000256" key="18">
    <source>
        <dbReference type="ARBA" id="ARBA00023136"/>
    </source>
</evidence>
<dbReference type="InterPro" id="IPR017441">
    <property type="entry name" value="Protein_kinase_ATP_BS"/>
</dbReference>
<evidence type="ECO:0000256" key="15">
    <source>
        <dbReference type="ARBA" id="ARBA00022777"/>
    </source>
</evidence>
<evidence type="ECO:0000256" key="5">
    <source>
        <dbReference type="ARBA" id="ARBA00012513"/>
    </source>
</evidence>
<dbReference type="Pfam" id="PF12799">
    <property type="entry name" value="LRR_4"/>
    <property type="match status" value="1"/>
</dbReference>
<feature type="chain" id="PRO_5042914430" description="non-specific serine/threonine protein kinase" evidence="25">
    <location>
        <begin position="26"/>
        <end position="1052"/>
    </location>
</feature>
<evidence type="ECO:0000256" key="3">
    <source>
        <dbReference type="ARBA" id="ARBA00008684"/>
    </source>
</evidence>
<reference evidence="27 28" key="1">
    <citation type="journal article" date="2022" name="Nat. Plants">
        <title>Genomes of leafy and leafless Platanthera orchids illuminate the evolution of mycoheterotrophy.</title>
        <authorList>
            <person name="Li M.H."/>
            <person name="Liu K.W."/>
            <person name="Li Z."/>
            <person name="Lu H.C."/>
            <person name="Ye Q.L."/>
            <person name="Zhang D."/>
            <person name="Wang J.Y."/>
            <person name="Li Y.F."/>
            <person name="Zhong Z.M."/>
            <person name="Liu X."/>
            <person name="Yu X."/>
            <person name="Liu D.K."/>
            <person name="Tu X.D."/>
            <person name="Liu B."/>
            <person name="Hao Y."/>
            <person name="Liao X.Y."/>
            <person name="Jiang Y.T."/>
            <person name="Sun W.H."/>
            <person name="Chen J."/>
            <person name="Chen Y.Q."/>
            <person name="Ai Y."/>
            <person name="Zhai J.W."/>
            <person name="Wu S.S."/>
            <person name="Zhou Z."/>
            <person name="Hsiao Y.Y."/>
            <person name="Wu W.L."/>
            <person name="Chen Y.Y."/>
            <person name="Lin Y.F."/>
            <person name="Hsu J.L."/>
            <person name="Li C.Y."/>
            <person name="Wang Z.W."/>
            <person name="Zhao X."/>
            <person name="Zhong W.Y."/>
            <person name="Ma X.K."/>
            <person name="Ma L."/>
            <person name="Huang J."/>
            <person name="Chen G.Z."/>
            <person name="Huang M.Z."/>
            <person name="Huang L."/>
            <person name="Peng D.H."/>
            <person name="Luo Y.B."/>
            <person name="Zou S.Q."/>
            <person name="Chen S.P."/>
            <person name="Lan S."/>
            <person name="Tsai W.C."/>
            <person name="Van de Peer Y."/>
            <person name="Liu Z.J."/>
        </authorList>
    </citation>
    <scope>NUCLEOTIDE SEQUENCE [LARGE SCALE GENOMIC DNA]</scope>
    <source>
        <strain evidence="27">Lor287</strain>
    </source>
</reference>
<dbReference type="InterPro" id="IPR011009">
    <property type="entry name" value="Kinase-like_dom_sf"/>
</dbReference>
<evidence type="ECO:0000256" key="11">
    <source>
        <dbReference type="ARBA" id="ARBA00022692"/>
    </source>
</evidence>
<evidence type="ECO:0000256" key="21">
    <source>
        <dbReference type="ARBA" id="ARBA00047899"/>
    </source>
</evidence>
<keyword evidence="28" id="KW-1185">Reference proteome</keyword>
<evidence type="ECO:0000256" key="1">
    <source>
        <dbReference type="ARBA" id="ARBA00004162"/>
    </source>
</evidence>
<keyword evidence="16 23" id="KW-0067">ATP-binding</keyword>
<dbReference type="SMART" id="SM00220">
    <property type="entry name" value="S_TKc"/>
    <property type="match status" value="1"/>
</dbReference>
<evidence type="ECO:0000256" key="13">
    <source>
        <dbReference type="ARBA" id="ARBA00022737"/>
    </source>
</evidence>
<comment type="subcellular location">
    <subcellularLocation>
        <location evidence="1">Cell membrane</location>
        <topology evidence="1">Single-pass membrane protein</topology>
    </subcellularLocation>
    <subcellularLocation>
        <location evidence="2">Membrane</location>
        <topology evidence="2">Single-pass type I membrane protein</topology>
    </subcellularLocation>
</comment>
<evidence type="ECO:0000256" key="10">
    <source>
        <dbReference type="ARBA" id="ARBA00022679"/>
    </source>
</evidence>
<proteinExistence type="inferred from homology"/>
<dbReference type="Pfam" id="PF08263">
    <property type="entry name" value="LRRNT_2"/>
    <property type="match status" value="1"/>
</dbReference>
<keyword evidence="18 24" id="KW-0472">Membrane</keyword>
<evidence type="ECO:0000256" key="7">
    <source>
        <dbReference type="ARBA" id="ARBA00022527"/>
    </source>
</evidence>
<feature type="binding site" evidence="23">
    <location>
        <position position="799"/>
    </location>
    <ligand>
        <name>ATP</name>
        <dbReference type="ChEBI" id="CHEBI:30616"/>
    </ligand>
</feature>
<dbReference type="EC" id="2.7.11.1" evidence="5"/>
<dbReference type="FunFam" id="3.80.10.10:FF:000129">
    <property type="entry name" value="Leucine-rich repeat receptor-like kinase"/>
    <property type="match status" value="1"/>
</dbReference>
<evidence type="ECO:0000256" key="14">
    <source>
        <dbReference type="ARBA" id="ARBA00022741"/>
    </source>
</evidence>
<dbReference type="InterPro" id="IPR025875">
    <property type="entry name" value="Leu-rich_rpt_4"/>
</dbReference>
<evidence type="ECO:0000256" key="20">
    <source>
        <dbReference type="ARBA" id="ARBA00023180"/>
    </source>
</evidence>
<keyword evidence="19 27" id="KW-0675">Receptor</keyword>
<keyword evidence="10" id="KW-0808">Transferase</keyword>
<evidence type="ECO:0000256" key="2">
    <source>
        <dbReference type="ARBA" id="ARBA00004479"/>
    </source>
</evidence>
<keyword evidence="15" id="KW-0418">Kinase</keyword>
<comment type="similarity">
    <text evidence="4">Belongs to the RLP family.</text>
</comment>
<dbReference type="InterPro" id="IPR001611">
    <property type="entry name" value="Leu-rich_rpt"/>
</dbReference>
<dbReference type="Pfam" id="PF00560">
    <property type="entry name" value="LRR_1"/>
    <property type="match status" value="6"/>
</dbReference>
<dbReference type="PROSITE" id="PS00107">
    <property type="entry name" value="PROTEIN_KINASE_ATP"/>
    <property type="match status" value="1"/>
</dbReference>
<keyword evidence="7" id="KW-0723">Serine/threonine-protein kinase</keyword>
<sequence length="1052" mass="116005">MILLQRIFFLSHLFIFVFLLLPVRHDGCSSSAKASLLVFRSNVTFSFNNTLLPSWVSIDDCCKWEGISCDGNGSVTGLSLPIRGLGGKISSSIAGLPHLALLNLSYNRLTGSLPPEILLLPSLVILDLSFNRLSGEISPPPPFSGNNSLQVLNLSANSFTGPFPNLGSLAGFLKALNVSNNSFSGSFPSSLCRSSPRLKIMDLSHNQFAGDIPPGLSGCSSLTEFQADYNNLSGSIPKDVFDLTSLDLLSLRFNQLSGILDGNLITKLSNLASLDLSNNLLTGDLPASISHMPFLSNLVLNNNNLTGVLPPELANCVNLQMLNLRQNNFDGDLGAIDFSGLSNLSMLDLGNNNFTGNIPPSVYKLKSLKALRLAKNSLDGELDPAMRMLQSLSYLSLSWDNLTNIEAALNITKDCRNLTAILLAYNFIKEEMPTDNDLGNYFQNLQVLSLKGCELTGKVPLWLSNLRNLMALDLSENLLTGPVPSWVGSLPYLFYLDFSGNQLVGEIPAEITGLQALVTDGFEFKINQGFLEFPVFNNNGSLQYNQLTGLPPAIFLQNNGLHGSILEQIGRLKNLHVLDLSKNNFSGTIPTELSNLTNLERLNLSSNNLVGAIPSSLNRLHFLASFDVSYNNLEGSIPSGGQFDSFPNSSYEGNPNLCGKLLPRKCSNHSQTQVIPSSAKHMNKKILIFMSIGICFGGALIIVAVSLIILHIQRNRRRRRNNAKIKSHTISRSSFPNLPPIDSVFIMVPNPLNSLPKNLTMADILKATNNFDQEYIIGSGGFGMVYRATLTDGSKIAIKRLSGEMRLMEREFRAEVEALSRAQHKNLVSLQGYCMHRNSWLLIYSYMENNSLDYWLHEREDSGSMLDWPTRLKIAQGTGRGLFYIHRICEPHIVHRDIKSSNILLNEEFQAHVADFGLSRLILPYDTHVTTDLVGTLGYIPPEYGQTWVATLRGDIYSFGVVLLELLTGRRAVDLFQPKEASELVAWVNRMRSQGKQNQVFDPLFKGKGFEEQMLKVFVVACMCVNENPLKRPTIGEVVDRLETVGADVETC</sequence>
<evidence type="ECO:0000313" key="27">
    <source>
        <dbReference type="EMBL" id="KAK8931334.1"/>
    </source>
</evidence>
<dbReference type="GO" id="GO:0005886">
    <property type="term" value="C:plasma membrane"/>
    <property type="evidence" value="ECO:0007669"/>
    <property type="project" value="UniProtKB-SubCell"/>
</dbReference>
<keyword evidence="20" id="KW-0325">Glycoprotein</keyword>
<name>A0AAP0B7H5_9ASPA</name>
<dbReference type="PROSITE" id="PS00108">
    <property type="entry name" value="PROTEIN_KINASE_ST"/>
    <property type="match status" value="1"/>
</dbReference>
<evidence type="ECO:0000313" key="28">
    <source>
        <dbReference type="Proteomes" id="UP001418222"/>
    </source>
</evidence>
<dbReference type="GO" id="GO:0004674">
    <property type="term" value="F:protein serine/threonine kinase activity"/>
    <property type="evidence" value="ECO:0007669"/>
    <property type="project" value="UniProtKB-KW"/>
</dbReference>
<comment type="caution">
    <text evidence="27">The sequence shown here is derived from an EMBL/GenBank/DDBJ whole genome shotgun (WGS) entry which is preliminary data.</text>
</comment>
<evidence type="ECO:0000256" key="17">
    <source>
        <dbReference type="ARBA" id="ARBA00022989"/>
    </source>
</evidence>
<keyword evidence="14 23" id="KW-0547">Nucleotide-binding</keyword>
<comment type="catalytic activity">
    <reaction evidence="22">
        <text>L-seryl-[protein] + ATP = O-phospho-L-seryl-[protein] + ADP + H(+)</text>
        <dbReference type="Rhea" id="RHEA:17989"/>
        <dbReference type="Rhea" id="RHEA-COMP:9863"/>
        <dbReference type="Rhea" id="RHEA-COMP:11604"/>
        <dbReference type="ChEBI" id="CHEBI:15378"/>
        <dbReference type="ChEBI" id="CHEBI:29999"/>
        <dbReference type="ChEBI" id="CHEBI:30616"/>
        <dbReference type="ChEBI" id="CHEBI:83421"/>
        <dbReference type="ChEBI" id="CHEBI:456216"/>
        <dbReference type="EC" id="2.7.11.1"/>
    </reaction>
</comment>
<evidence type="ECO:0000256" key="16">
    <source>
        <dbReference type="ARBA" id="ARBA00022840"/>
    </source>
</evidence>
<accession>A0AAP0B7H5</accession>
<evidence type="ECO:0000256" key="4">
    <source>
        <dbReference type="ARBA" id="ARBA00009592"/>
    </source>
</evidence>
<dbReference type="FunFam" id="1.10.510.10:FF:000309">
    <property type="entry name" value="Leucine-rich repeat receptor-like protein kinase"/>
    <property type="match status" value="1"/>
</dbReference>
<protein>
    <recommendedName>
        <fullName evidence="5">non-specific serine/threonine protein kinase</fullName>
        <ecNumber evidence="5">2.7.11.1</ecNumber>
    </recommendedName>
</protein>
<dbReference type="FunFam" id="3.80.10.10:FF:000041">
    <property type="entry name" value="LRR receptor-like serine/threonine-protein kinase ERECTA"/>
    <property type="match status" value="1"/>
</dbReference>
<gene>
    <name evidence="27" type="primary">PSYR1</name>
    <name evidence="27" type="ORF">KSP39_PZI016535</name>
</gene>
<evidence type="ECO:0000256" key="9">
    <source>
        <dbReference type="ARBA" id="ARBA00022614"/>
    </source>
</evidence>
<dbReference type="PROSITE" id="PS50011">
    <property type="entry name" value="PROTEIN_KINASE_DOM"/>
    <property type="match status" value="1"/>
</dbReference>
<evidence type="ECO:0000256" key="25">
    <source>
        <dbReference type="SAM" id="SignalP"/>
    </source>
</evidence>
<dbReference type="InterPro" id="IPR003591">
    <property type="entry name" value="Leu-rich_rpt_typical-subtyp"/>
</dbReference>
<evidence type="ECO:0000256" key="24">
    <source>
        <dbReference type="SAM" id="Phobius"/>
    </source>
</evidence>
<dbReference type="PRINTS" id="PR00019">
    <property type="entry name" value="LEURICHRPT"/>
</dbReference>
<dbReference type="FunFam" id="3.80.10.10:FF:000213">
    <property type="entry name" value="Tyrosine-sulfated glycopeptide receptor 1"/>
    <property type="match status" value="1"/>
</dbReference>
<dbReference type="Gene3D" id="3.80.10.10">
    <property type="entry name" value="Ribonuclease Inhibitor"/>
    <property type="match status" value="4"/>
</dbReference>
<evidence type="ECO:0000256" key="8">
    <source>
        <dbReference type="ARBA" id="ARBA00022553"/>
    </source>
</evidence>
<feature type="domain" description="Protein kinase" evidence="26">
    <location>
        <begin position="771"/>
        <end position="1045"/>
    </location>
</feature>
<dbReference type="Gene3D" id="3.30.200.20">
    <property type="entry name" value="Phosphorylase Kinase, domain 1"/>
    <property type="match status" value="1"/>
</dbReference>
<feature type="transmembrane region" description="Helical" evidence="24">
    <location>
        <begin position="686"/>
        <end position="710"/>
    </location>
</feature>
<keyword evidence="8" id="KW-0597">Phosphoprotein</keyword>
<comment type="catalytic activity">
    <reaction evidence="21">
        <text>L-threonyl-[protein] + ATP = O-phospho-L-threonyl-[protein] + ADP + H(+)</text>
        <dbReference type="Rhea" id="RHEA:46608"/>
        <dbReference type="Rhea" id="RHEA-COMP:11060"/>
        <dbReference type="Rhea" id="RHEA-COMP:11605"/>
        <dbReference type="ChEBI" id="CHEBI:15378"/>
        <dbReference type="ChEBI" id="CHEBI:30013"/>
        <dbReference type="ChEBI" id="CHEBI:30616"/>
        <dbReference type="ChEBI" id="CHEBI:61977"/>
        <dbReference type="ChEBI" id="CHEBI:456216"/>
        <dbReference type="EC" id="2.7.11.1"/>
    </reaction>
</comment>
<evidence type="ECO:0000259" key="26">
    <source>
        <dbReference type="PROSITE" id="PS50011"/>
    </source>
</evidence>
<organism evidence="27 28">
    <name type="scientific">Platanthera zijinensis</name>
    <dbReference type="NCBI Taxonomy" id="2320716"/>
    <lineage>
        <taxon>Eukaryota</taxon>
        <taxon>Viridiplantae</taxon>
        <taxon>Streptophyta</taxon>
        <taxon>Embryophyta</taxon>
        <taxon>Tracheophyta</taxon>
        <taxon>Spermatophyta</taxon>
        <taxon>Magnoliopsida</taxon>
        <taxon>Liliopsida</taxon>
        <taxon>Asparagales</taxon>
        <taxon>Orchidaceae</taxon>
        <taxon>Orchidoideae</taxon>
        <taxon>Orchideae</taxon>
        <taxon>Orchidinae</taxon>
        <taxon>Platanthera</taxon>
    </lineage>
</organism>
<keyword evidence="6" id="KW-1003">Cell membrane</keyword>
<dbReference type="SUPFAM" id="SSF52058">
    <property type="entry name" value="L domain-like"/>
    <property type="match status" value="2"/>
</dbReference>
<dbReference type="InterPro" id="IPR032675">
    <property type="entry name" value="LRR_dom_sf"/>
</dbReference>
<feature type="signal peptide" evidence="25">
    <location>
        <begin position="1"/>
        <end position="25"/>
    </location>
</feature>
<evidence type="ECO:0000256" key="6">
    <source>
        <dbReference type="ARBA" id="ARBA00022475"/>
    </source>
</evidence>
<evidence type="ECO:0000256" key="19">
    <source>
        <dbReference type="ARBA" id="ARBA00023170"/>
    </source>
</evidence>
<dbReference type="GO" id="GO:0005524">
    <property type="term" value="F:ATP binding"/>
    <property type="evidence" value="ECO:0007669"/>
    <property type="project" value="UniProtKB-UniRule"/>
</dbReference>
<dbReference type="FunFam" id="3.30.200.20:FF:000309">
    <property type="entry name" value="Leucine-rich repeat receptor protein kinase MSP1"/>
    <property type="match status" value="1"/>
</dbReference>
<evidence type="ECO:0000256" key="23">
    <source>
        <dbReference type="PROSITE-ProRule" id="PRU10141"/>
    </source>
</evidence>
<dbReference type="SMART" id="SM00369">
    <property type="entry name" value="LRR_TYP"/>
    <property type="match status" value="9"/>
</dbReference>
<dbReference type="InterPro" id="IPR051716">
    <property type="entry name" value="Plant_RL_S/T_kinase"/>
</dbReference>
<dbReference type="InterPro" id="IPR001245">
    <property type="entry name" value="Ser-Thr/Tyr_kinase_cat_dom"/>
</dbReference>
<comment type="similarity">
    <text evidence="3">Belongs to the protein kinase superfamily. Ser/Thr protein kinase family.</text>
</comment>
<dbReference type="PROSITE" id="PS51450">
    <property type="entry name" value="LRR"/>
    <property type="match status" value="1"/>
</dbReference>
<dbReference type="PANTHER" id="PTHR48053">
    <property type="entry name" value="LEUCINE RICH REPEAT FAMILY PROTEIN, EXPRESSED"/>
    <property type="match status" value="1"/>
</dbReference>
<dbReference type="SUPFAM" id="SSF56112">
    <property type="entry name" value="Protein kinase-like (PK-like)"/>
    <property type="match status" value="1"/>
</dbReference>
<keyword evidence="9" id="KW-0433">Leucine-rich repeat</keyword>
<dbReference type="AlphaFoldDB" id="A0AAP0B7H5"/>
<keyword evidence="13" id="KW-0677">Repeat</keyword>
<dbReference type="InterPro" id="IPR013210">
    <property type="entry name" value="LRR_N_plant-typ"/>
</dbReference>
<dbReference type="InterPro" id="IPR008271">
    <property type="entry name" value="Ser/Thr_kinase_AS"/>
</dbReference>
<dbReference type="Pfam" id="PF13855">
    <property type="entry name" value="LRR_8"/>
    <property type="match status" value="2"/>
</dbReference>
<dbReference type="PANTHER" id="PTHR48053:SF155">
    <property type="entry name" value="LOW QUALITY PROTEIN: RECEPTOR-LIKE PROTEIN 2"/>
    <property type="match status" value="1"/>
</dbReference>
<dbReference type="EMBL" id="JBBWWQ010000014">
    <property type="protein sequence ID" value="KAK8931334.1"/>
    <property type="molecule type" value="Genomic_DNA"/>
</dbReference>
<dbReference type="Pfam" id="PF07714">
    <property type="entry name" value="PK_Tyr_Ser-Thr"/>
    <property type="match status" value="1"/>
</dbReference>
<dbReference type="InterPro" id="IPR000719">
    <property type="entry name" value="Prot_kinase_dom"/>
</dbReference>
<evidence type="ECO:0000256" key="12">
    <source>
        <dbReference type="ARBA" id="ARBA00022729"/>
    </source>
</evidence>
<dbReference type="Proteomes" id="UP001418222">
    <property type="component" value="Unassembled WGS sequence"/>
</dbReference>
<keyword evidence="17 24" id="KW-1133">Transmembrane helix</keyword>
<dbReference type="Gene3D" id="1.10.510.10">
    <property type="entry name" value="Transferase(Phosphotransferase) domain 1"/>
    <property type="match status" value="1"/>
</dbReference>
<keyword evidence="12 25" id="KW-0732">Signal</keyword>
<evidence type="ECO:0000256" key="22">
    <source>
        <dbReference type="ARBA" id="ARBA00048679"/>
    </source>
</evidence>